<feature type="signal peptide" evidence="2">
    <location>
        <begin position="1"/>
        <end position="45"/>
    </location>
</feature>
<protein>
    <submittedName>
        <fullName evidence="3">Tetratricopeptide repeat protein</fullName>
    </submittedName>
</protein>
<dbReference type="Proteomes" id="UP001597327">
    <property type="component" value="Unassembled WGS sequence"/>
</dbReference>
<dbReference type="InterPro" id="IPR052384">
    <property type="entry name" value="TMTC_O-mannosyltransferase"/>
</dbReference>
<organism evidence="3 4">
    <name type="scientific">Roseibium aestuarii</name>
    <dbReference type="NCBI Taxonomy" id="2600299"/>
    <lineage>
        <taxon>Bacteria</taxon>
        <taxon>Pseudomonadati</taxon>
        <taxon>Pseudomonadota</taxon>
        <taxon>Alphaproteobacteria</taxon>
        <taxon>Hyphomicrobiales</taxon>
        <taxon>Stappiaceae</taxon>
        <taxon>Roseibium</taxon>
    </lineage>
</organism>
<gene>
    <name evidence="3" type="ORF">ACFSC7_08100</name>
</gene>
<dbReference type="Gene3D" id="1.25.40.10">
    <property type="entry name" value="Tetratricopeptide repeat domain"/>
    <property type="match status" value="1"/>
</dbReference>
<dbReference type="PROSITE" id="PS50005">
    <property type="entry name" value="TPR"/>
    <property type="match status" value="1"/>
</dbReference>
<dbReference type="InterPro" id="IPR019734">
    <property type="entry name" value="TPR_rpt"/>
</dbReference>
<evidence type="ECO:0000313" key="3">
    <source>
        <dbReference type="EMBL" id="MFD1695476.1"/>
    </source>
</evidence>
<dbReference type="InterPro" id="IPR014596">
    <property type="entry name" value="UCP035836"/>
</dbReference>
<dbReference type="PANTHER" id="PTHR44216:SF3">
    <property type="entry name" value="PROTEIN O-MANNOSYL-TRANSFERASE TMTC2"/>
    <property type="match status" value="1"/>
</dbReference>
<keyword evidence="4" id="KW-1185">Reference proteome</keyword>
<reference evidence="4" key="1">
    <citation type="journal article" date="2019" name="Int. J. Syst. Evol. Microbiol.">
        <title>The Global Catalogue of Microorganisms (GCM) 10K type strain sequencing project: providing services to taxonomists for standard genome sequencing and annotation.</title>
        <authorList>
            <consortium name="The Broad Institute Genomics Platform"/>
            <consortium name="The Broad Institute Genome Sequencing Center for Infectious Disease"/>
            <person name="Wu L."/>
            <person name="Ma J."/>
        </authorList>
    </citation>
    <scope>NUCLEOTIDE SEQUENCE [LARGE SCALE GENOMIC DNA]</scope>
    <source>
        <strain evidence="4">JCM 3369</strain>
    </source>
</reference>
<evidence type="ECO:0000256" key="1">
    <source>
        <dbReference type="PROSITE-ProRule" id="PRU00339"/>
    </source>
</evidence>
<evidence type="ECO:0000313" key="4">
    <source>
        <dbReference type="Proteomes" id="UP001597327"/>
    </source>
</evidence>
<dbReference type="Pfam" id="PF13424">
    <property type="entry name" value="TPR_12"/>
    <property type="match status" value="1"/>
</dbReference>
<evidence type="ECO:0000256" key="2">
    <source>
        <dbReference type="SAM" id="SignalP"/>
    </source>
</evidence>
<dbReference type="InterPro" id="IPR011990">
    <property type="entry name" value="TPR-like_helical_dom_sf"/>
</dbReference>
<dbReference type="SMART" id="SM00028">
    <property type="entry name" value="TPR"/>
    <property type="match status" value="3"/>
</dbReference>
<dbReference type="SUPFAM" id="SSF48452">
    <property type="entry name" value="TPR-like"/>
    <property type="match status" value="2"/>
</dbReference>
<feature type="repeat" description="TPR" evidence="1">
    <location>
        <begin position="151"/>
        <end position="184"/>
    </location>
</feature>
<name>A0ABW4JW84_9HYPH</name>
<dbReference type="PANTHER" id="PTHR44216">
    <property type="entry name" value="PROTEIN O-MANNOSYL-TRANSFERASE TMTC2"/>
    <property type="match status" value="1"/>
</dbReference>
<proteinExistence type="predicted"/>
<dbReference type="PIRSF" id="PIRSF035836">
    <property type="entry name" value="UCP035836"/>
    <property type="match status" value="1"/>
</dbReference>
<keyword evidence="1" id="KW-0802">TPR repeat</keyword>
<accession>A0ABW4JW84</accession>
<comment type="caution">
    <text evidence="3">The sequence shown here is derived from an EMBL/GenBank/DDBJ whole genome shotgun (WGS) entry which is preliminary data.</text>
</comment>
<feature type="chain" id="PRO_5045890389" evidence="2">
    <location>
        <begin position="46"/>
        <end position="267"/>
    </location>
</feature>
<dbReference type="RefSeq" id="WP_149890791.1">
    <property type="nucleotide sequence ID" value="NZ_JBHUFA010000001.1"/>
</dbReference>
<keyword evidence="2" id="KW-0732">Signal</keyword>
<sequence length="267" mass="28454">MAPLCPHPAPASPRLRRNARIRSACVVLAVVAATALGGCSSSRQAAVATHAAPASGDAMPGTSEARSAVARWAASYDQNPQDADAILGYANALTLNAQTAQSMAVLRKGVLQHPDNQPIASAYGKVLAMNGQFEEALNVIKRVQNPAQPDWRLLSAEAAVLDQMGNHERARSLYHQALQIVPDDPSILNNLALSHLLSNELPEAEYNLRRAVALQGSDARVRQNLALVLGLRGKFQEAEQVATMDLSGEEARANIAYLREMLGSARG</sequence>
<dbReference type="EMBL" id="JBHUFA010000001">
    <property type="protein sequence ID" value="MFD1695476.1"/>
    <property type="molecule type" value="Genomic_DNA"/>
</dbReference>